<dbReference type="PANTHER" id="PTHR11188">
    <property type="entry name" value="ARRESTIN DOMAIN CONTAINING PROTEIN"/>
    <property type="match status" value="1"/>
</dbReference>
<feature type="region of interest" description="Disordered" evidence="1">
    <location>
        <begin position="108"/>
        <end position="136"/>
    </location>
</feature>
<dbReference type="SUPFAM" id="SSF81296">
    <property type="entry name" value="E set domains"/>
    <property type="match status" value="1"/>
</dbReference>
<dbReference type="CDD" id="cd22952">
    <property type="entry name" value="ART10-like"/>
    <property type="match status" value="1"/>
</dbReference>
<dbReference type="VEuPathDB" id="FungiDB:ASPGLDRAFT_136180"/>
<gene>
    <name evidence="3" type="ORF">ASPGLDRAFT_136180</name>
</gene>
<sequence length="366" mass="40812">MDIWIHLDREQPTYTNEDVVSGHVILSNGAQLDMTAIIIKLSGSATSRLNSGKLTQSHQLFERNEQVFPPSQCASWFTSRKVTISPGEHAFPFSIRFPQVSECYKASPTQVSGKRPAGRRTHHLLRKLPPSSGGKSTPEEIKYFLEATVRQDGILCRTQKATRDIYFRHVSTISHLLPSLAGKKAVICSSGGSDSSLSPLTCEIEAKLLNGPFLLLGHPISLNVDVINLDLDECKSGVFLRNFQSMLIETTEVRARGSMEAHTRSCVIQTMTRVEHKPNAMVGSTLSFDDSLWSQHCVPLHLTPTFETCNISRSYKLEIRLGIEFGRSNLRIFDFQFTAYILSPASFSIENPTPTPDDKGLKFEKL</sequence>
<dbReference type="RefSeq" id="XP_022396506.1">
    <property type="nucleotide sequence ID" value="XM_022541438.1"/>
</dbReference>
<dbReference type="Pfam" id="PF00339">
    <property type="entry name" value="Arrestin_N"/>
    <property type="match status" value="1"/>
</dbReference>
<dbReference type="GeneID" id="34457699"/>
<dbReference type="AlphaFoldDB" id="A0A1L9V7B5"/>
<dbReference type="GO" id="GO:0070086">
    <property type="term" value="P:ubiquitin-dependent endocytosis"/>
    <property type="evidence" value="ECO:0007669"/>
    <property type="project" value="TreeGrafter"/>
</dbReference>
<name>A0A1L9V7B5_ASPGL</name>
<dbReference type="EMBL" id="KV878915">
    <property type="protein sequence ID" value="OJJ79808.1"/>
    <property type="molecule type" value="Genomic_DNA"/>
</dbReference>
<proteinExistence type="predicted"/>
<reference evidence="4" key="1">
    <citation type="journal article" date="2017" name="Genome Biol.">
        <title>Comparative genomics reveals high biological diversity and specific adaptations in the industrially and medically important fungal genus Aspergillus.</title>
        <authorList>
            <person name="de Vries R.P."/>
            <person name="Riley R."/>
            <person name="Wiebenga A."/>
            <person name="Aguilar-Osorio G."/>
            <person name="Amillis S."/>
            <person name="Uchima C.A."/>
            <person name="Anderluh G."/>
            <person name="Asadollahi M."/>
            <person name="Askin M."/>
            <person name="Barry K."/>
            <person name="Battaglia E."/>
            <person name="Bayram O."/>
            <person name="Benocci T."/>
            <person name="Braus-Stromeyer S.A."/>
            <person name="Caldana C."/>
            <person name="Canovas D."/>
            <person name="Cerqueira G.C."/>
            <person name="Chen F."/>
            <person name="Chen W."/>
            <person name="Choi C."/>
            <person name="Clum A."/>
            <person name="Dos Santos R.A."/>
            <person name="Damasio A.R."/>
            <person name="Diallinas G."/>
            <person name="Emri T."/>
            <person name="Fekete E."/>
            <person name="Flipphi M."/>
            <person name="Freyberg S."/>
            <person name="Gallo A."/>
            <person name="Gournas C."/>
            <person name="Habgood R."/>
            <person name="Hainaut M."/>
            <person name="Harispe M.L."/>
            <person name="Henrissat B."/>
            <person name="Hilden K.S."/>
            <person name="Hope R."/>
            <person name="Hossain A."/>
            <person name="Karabika E."/>
            <person name="Karaffa L."/>
            <person name="Karanyi Z."/>
            <person name="Krasevec N."/>
            <person name="Kuo A."/>
            <person name="Kusch H."/>
            <person name="LaButti K."/>
            <person name="Lagendijk E.L."/>
            <person name="Lapidus A."/>
            <person name="Levasseur A."/>
            <person name="Lindquist E."/>
            <person name="Lipzen A."/>
            <person name="Logrieco A.F."/>
            <person name="MacCabe A."/>
            <person name="Maekelae M.R."/>
            <person name="Malavazi I."/>
            <person name="Melin P."/>
            <person name="Meyer V."/>
            <person name="Mielnichuk N."/>
            <person name="Miskei M."/>
            <person name="Molnar A.P."/>
            <person name="Mule G."/>
            <person name="Ngan C.Y."/>
            <person name="Orejas M."/>
            <person name="Orosz E."/>
            <person name="Ouedraogo J.P."/>
            <person name="Overkamp K.M."/>
            <person name="Park H.-S."/>
            <person name="Perrone G."/>
            <person name="Piumi F."/>
            <person name="Punt P.J."/>
            <person name="Ram A.F."/>
            <person name="Ramon A."/>
            <person name="Rauscher S."/>
            <person name="Record E."/>
            <person name="Riano-Pachon D.M."/>
            <person name="Robert V."/>
            <person name="Roehrig J."/>
            <person name="Ruller R."/>
            <person name="Salamov A."/>
            <person name="Salih N.S."/>
            <person name="Samson R.A."/>
            <person name="Sandor E."/>
            <person name="Sanguinetti M."/>
            <person name="Schuetze T."/>
            <person name="Sepcic K."/>
            <person name="Shelest E."/>
            <person name="Sherlock G."/>
            <person name="Sophianopoulou V."/>
            <person name="Squina F.M."/>
            <person name="Sun H."/>
            <person name="Susca A."/>
            <person name="Todd R.B."/>
            <person name="Tsang A."/>
            <person name="Unkles S.E."/>
            <person name="van de Wiele N."/>
            <person name="van Rossen-Uffink D."/>
            <person name="Oliveira J.V."/>
            <person name="Vesth T.C."/>
            <person name="Visser J."/>
            <person name="Yu J.-H."/>
            <person name="Zhou M."/>
            <person name="Andersen M.R."/>
            <person name="Archer D.B."/>
            <person name="Baker S.E."/>
            <person name="Benoit I."/>
            <person name="Brakhage A.A."/>
            <person name="Braus G.H."/>
            <person name="Fischer R."/>
            <person name="Frisvad J.C."/>
            <person name="Goldman G.H."/>
            <person name="Houbraken J."/>
            <person name="Oakley B."/>
            <person name="Pocsi I."/>
            <person name="Scazzocchio C."/>
            <person name="Seiboth B."/>
            <person name="vanKuyk P.A."/>
            <person name="Wortman J."/>
            <person name="Dyer P.S."/>
            <person name="Grigoriev I.V."/>
        </authorList>
    </citation>
    <scope>NUCLEOTIDE SEQUENCE [LARGE SCALE GENOMIC DNA]</scope>
    <source>
        <strain evidence="4">CBS 516.65</strain>
    </source>
</reference>
<dbReference type="OrthoDB" id="3365616at2759"/>
<organism evidence="3 4">
    <name type="scientific">Aspergillus glaucus CBS 516.65</name>
    <dbReference type="NCBI Taxonomy" id="1160497"/>
    <lineage>
        <taxon>Eukaryota</taxon>
        <taxon>Fungi</taxon>
        <taxon>Dikarya</taxon>
        <taxon>Ascomycota</taxon>
        <taxon>Pezizomycotina</taxon>
        <taxon>Eurotiomycetes</taxon>
        <taxon>Eurotiomycetidae</taxon>
        <taxon>Eurotiales</taxon>
        <taxon>Aspergillaceae</taxon>
        <taxon>Aspergillus</taxon>
        <taxon>Aspergillus subgen. Aspergillus</taxon>
    </lineage>
</organism>
<keyword evidence="4" id="KW-1185">Reference proteome</keyword>
<dbReference type="InterPro" id="IPR014752">
    <property type="entry name" value="Arrestin-like_C"/>
</dbReference>
<dbReference type="GO" id="GO:0005886">
    <property type="term" value="C:plasma membrane"/>
    <property type="evidence" value="ECO:0007669"/>
    <property type="project" value="TreeGrafter"/>
</dbReference>
<dbReference type="PANTHER" id="PTHR11188:SF166">
    <property type="entry name" value="ARRESTIN (OR S-ANTIGEN), N-TERMINAL DOMAIN PROTEIN (AFU_ORTHOLOGUE AFUA_7G02050)"/>
    <property type="match status" value="1"/>
</dbReference>
<dbReference type="GO" id="GO:0031625">
    <property type="term" value="F:ubiquitin protein ligase binding"/>
    <property type="evidence" value="ECO:0007669"/>
    <property type="project" value="TreeGrafter"/>
</dbReference>
<dbReference type="STRING" id="1160497.A0A1L9V7B5"/>
<accession>A0A1L9V7B5</accession>
<dbReference type="InterPro" id="IPR011021">
    <property type="entry name" value="Arrestin-like_N"/>
</dbReference>
<dbReference type="GO" id="GO:0005829">
    <property type="term" value="C:cytosol"/>
    <property type="evidence" value="ECO:0007669"/>
    <property type="project" value="TreeGrafter"/>
</dbReference>
<protein>
    <recommendedName>
        <fullName evidence="2">Arrestin-like N-terminal domain-containing protein</fullName>
    </recommendedName>
</protein>
<evidence type="ECO:0000256" key="1">
    <source>
        <dbReference type="SAM" id="MobiDB-lite"/>
    </source>
</evidence>
<feature type="domain" description="Arrestin-like N-terminal" evidence="2">
    <location>
        <begin position="5"/>
        <end position="101"/>
    </location>
</feature>
<evidence type="ECO:0000313" key="4">
    <source>
        <dbReference type="Proteomes" id="UP000184300"/>
    </source>
</evidence>
<dbReference type="InterPro" id="IPR014756">
    <property type="entry name" value="Ig_E-set"/>
</dbReference>
<dbReference type="Proteomes" id="UP000184300">
    <property type="component" value="Unassembled WGS sequence"/>
</dbReference>
<dbReference type="GO" id="GO:0030674">
    <property type="term" value="F:protein-macromolecule adaptor activity"/>
    <property type="evidence" value="ECO:0007669"/>
    <property type="project" value="TreeGrafter"/>
</dbReference>
<evidence type="ECO:0000259" key="2">
    <source>
        <dbReference type="Pfam" id="PF00339"/>
    </source>
</evidence>
<dbReference type="InterPro" id="IPR050357">
    <property type="entry name" value="Arrestin_domain-protein"/>
</dbReference>
<dbReference type="Gene3D" id="2.60.40.640">
    <property type="match status" value="1"/>
</dbReference>
<feature type="compositionally biased region" description="Basic residues" evidence="1">
    <location>
        <begin position="116"/>
        <end position="126"/>
    </location>
</feature>
<evidence type="ECO:0000313" key="3">
    <source>
        <dbReference type="EMBL" id="OJJ79808.1"/>
    </source>
</evidence>